<keyword evidence="6" id="KW-0378">Hydrolase</keyword>
<comment type="catalytic activity">
    <reaction evidence="1">
        <text>Hydrolysis of (1-&gt;4)-beta-linkages between N-acetylmuramic acid and N-acetyl-D-glucosamine residues in a peptidoglycan and between N-acetyl-D-glucosamine residues in chitodextrins.</text>
        <dbReference type="EC" id="3.2.1.17"/>
    </reaction>
</comment>
<comment type="similarity">
    <text evidence="2 7">Belongs to the glycosyl hydrolase 22 family.</text>
</comment>
<dbReference type="InterPro" id="IPR023346">
    <property type="entry name" value="Lysozyme-like_dom_sf"/>
</dbReference>
<sequence length="142" mass="16160">MKTTLVLTIALALFLACNAKQFSKCELARHLLQQNVEKWQIGTWVCIAQHESNLSTTAINRKTDDYGIFQISSLYWCNHARAGKGCGLSCNSLLDDDIHDDIQCVKRIFKETAKFRVNGFMAWTVYPKFCKGDTRHYVAGCF</sequence>
<dbReference type="FunFam" id="1.10.530.10:FF:000001">
    <property type="entry name" value="Lysozyme C"/>
    <property type="match status" value="1"/>
</dbReference>
<dbReference type="PROSITE" id="PS51348">
    <property type="entry name" value="GLYCOSYL_HYDROL_F22_2"/>
    <property type="match status" value="1"/>
</dbReference>
<feature type="chain" id="PRO_5040139938" description="lysozyme" evidence="8">
    <location>
        <begin position="20"/>
        <end position="142"/>
    </location>
</feature>
<gene>
    <name evidence="10" type="ORF">MELIAE_LOCUS728</name>
</gene>
<evidence type="ECO:0000259" key="9">
    <source>
        <dbReference type="PROSITE" id="PS00128"/>
    </source>
</evidence>
<evidence type="ECO:0000256" key="6">
    <source>
        <dbReference type="ARBA" id="ARBA00023295"/>
    </source>
</evidence>
<proteinExistence type="inferred from homology"/>
<evidence type="ECO:0000256" key="8">
    <source>
        <dbReference type="SAM" id="SignalP"/>
    </source>
</evidence>
<evidence type="ECO:0000256" key="2">
    <source>
        <dbReference type="ARBA" id="ARBA00010859"/>
    </source>
</evidence>
<dbReference type="EMBL" id="OV121132">
    <property type="protein sequence ID" value="CAH0546602.1"/>
    <property type="molecule type" value="Genomic_DNA"/>
</dbReference>
<dbReference type="PANTHER" id="PTHR11407">
    <property type="entry name" value="LYSOZYME C"/>
    <property type="match status" value="1"/>
</dbReference>
<accession>A0A9P0F937</accession>
<dbReference type="PROSITE" id="PS00128">
    <property type="entry name" value="GLYCOSYL_HYDROL_F22_1"/>
    <property type="match status" value="1"/>
</dbReference>
<keyword evidence="4" id="KW-0081">Bacteriolytic enzyme</keyword>
<dbReference type="GO" id="GO:0003796">
    <property type="term" value="F:lysozyme activity"/>
    <property type="evidence" value="ECO:0007669"/>
    <property type="project" value="UniProtKB-EC"/>
</dbReference>
<dbReference type="Pfam" id="PF00062">
    <property type="entry name" value="Lys"/>
    <property type="match status" value="1"/>
</dbReference>
<evidence type="ECO:0000256" key="5">
    <source>
        <dbReference type="ARBA" id="ARBA00023157"/>
    </source>
</evidence>
<dbReference type="GO" id="GO:0042742">
    <property type="term" value="P:defense response to bacterium"/>
    <property type="evidence" value="ECO:0007669"/>
    <property type="project" value="UniProtKB-KW"/>
</dbReference>
<keyword evidence="5" id="KW-1015">Disulfide bond</keyword>
<dbReference type="Gene3D" id="1.10.530.10">
    <property type="match status" value="1"/>
</dbReference>
<feature type="signal peptide" evidence="8">
    <location>
        <begin position="1"/>
        <end position="19"/>
    </location>
</feature>
<keyword evidence="11" id="KW-1185">Reference proteome</keyword>
<protein>
    <recommendedName>
        <fullName evidence="3">lysozyme</fullName>
        <ecNumber evidence="3">3.2.1.17</ecNumber>
    </recommendedName>
</protein>
<dbReference type="InterPro" id="IPR001916">
    <property type="entry name" value="Glyco_hydro_22"/>
</dbReference>
<evidence type="ECO:0000256" key="3">
    <source>
        <dbReference type="ARBA" id="ARBA00012732"/>
    </source>
</evidence>
<keyword evidence="8" id="KW-0732">Signal</keyword>
<name>A0A9P0F937_BRAAE</name>
<dbReference type="GO" id="GO:0031640">
    <property type="term" value="P:killing of cells of another organism"/>
    <property type="evidence" value="ECO:0007669"/>
    <property type="project" value="UniProtKB-KW"/>
</dbReference>
<keyword evidence="6" id="KW-0326">Glycosidase</keyword>
<evidence type="ECO:0000313" key="11">
    <source>
        <dbReference type="Proteomes" id="UP001154078"/>
    </source>
</evidence>
<evidence type="ECO:0000313" key="10">
    <source>
        <dbReference type="EMBL" id="CAH0546602.1"/>
    </source>
</evidence>
<dbReference type="Proteomes" id="UP001154078">
    <property type="component" value="Chromosome 1"/>
</dbReference>
<organism evidence="10 11">
    <name type="scientific">Brassicogethes aeneus</name>
    <name type="common">Rape pollen beetle</name>
    <name type="synonym">Meligethes aeneus</name>
    <dbReference type="NCBI Taxonomy" id="1431903"/>
    <lineage>
        <taxon>Eukaryota</taxon>
        <taxon>Metazoa</taxon>
        <taxon>Ecdysozoa</taxon>
        <taxon>Arthropoda</taxon>
        <taxon>Hexapoda</taxon>
        <taxon>Insecta</taxon>
        <taxon>Pterygota</taxon>
        <taxon>Neoptera</taxon>
        <taxon>Endopterygota</taxon>
        <taxon>Coleoptera</taxon>
        <taxon>Polyphaga</taxon>
        <taxon>Cucujiformia</taxon>
        <taxon>Nitidulidae</taxon>
        <taxon>Meligethinae</taxon>
        <taxon>Brassicogethes</taxon>
    </lineage>
</organism>
<evidence type="ECO:0000256" key="1">
    <source>
        <dbReference type="ARBA" id="ARBA00000632"/>
    </source>
</evidence>
<dbReference type="AlphaFoldDB" id="A0A9P0F937"/>
<dbReference type="SMART" id="SM00263">
    <property type="entry name" value="LYZ1"/>
    <property type="match status" value="1"/>
</dbReference>
<feature type="domain" description="Glycosyl hydrolases family 22 (GH22)" evidence="9">
    <location>
        <begin position="86"/>
        <end position="104"/>
    </location>
</feature>
<dbReference type="PROSITE" id="PS51257">
    <property type="entry name" value="PROKAR_LIPOPROTEIN"/>
    <property type="match status" value="1"/>
</dbReference>
<dbReference type="PANTHER" id="PTHR11407:SF63">
    <property type="entry name" value="LYSOZYME C"/>
    <property type="match status" value="1"/>
</dbReference>
<dbReference type="EC" id="3.2.1.17" evidence="3"/>
<evidence type="ECO:0000256" key="4">
    <source>
        <dbReference type="ARBA" id="ARBA00022638"/>
    </source>
</evidence>
<dbReference type="OrthoDB" id="17373at2759"/>
<keyword evidence="4" id="KW-0929">Antimicrobial</keyword>
<evidence type="ECO:0000256" key="7">
    <source>
        <dbReference type="RuleBase" id="RU004440"/>
    </source>
</evidence>
<dbReference type="SUPFAM" id="SSF53955">
    <property type="entry name" value="Lysozyme-like"/>
    <property type="match status" value="1"/>
</dbReference>
<dbReference type="PRINTS" id="PR00135">
    <property type="entry name" value="LYZLACT"/>
</dbReference>
<dbReference type="InterPro" id="IPR019799">
    <property type="entry name" value="Glyco_hydro_22_CS"/>
</dbReference>
<reference evidence="10" key="1">
    <citation type="submission" date="2021-12" db="EMBL/GenBank/DDBJ databases">
        <authorList>
            <person name="King R."/>
        </authorList>
    </citation>
    <scope>NUCLEOTIDE SEQUENCE</scope>
</reference>